<organism evidence="1 2">
    <name type="scientific">Ulvibacterium marinum</name>
    <dbReference type="NCBI Taxonomy" id="2419782"/>
    <lineage>
        <taxon>Bacteria</taxon>
        <taxon>Pseudomonadati</taxon>
        <taxon>Bacteroidota</taxon>
        <taxon>Flavobacteriia</taxon>
        <taxon>Flavobacteriales</taxon>
        <taxon>Flavobacteriaceae</taxon>
        <taxon>Ulvibacterium</taxon>
    </lineage>
</organism>
<gene>
    <name evidence="1" type="ORF">D7Z94_23820</name>
</gene>
<dbReference type="EMBL" id="RBCJ01000006">
    <property type="protein sequence ID" value="RKN76813.1"/>
    <property type="molecule type" value="Genomic_DNA"/>
</dbReference>
<evidence type="ECO:0000313" key="1">
    <source>
        <dbReference type="EMBL" id="RKN76813.1"/>
    </source>
</evidence>
<dbReference type="Proteomes" id="UP000276603">
    <property type="component" value="Unassembled WGS sequence"/>
</dbReference>
<keyword evidence="2" id="KW-1185">Reference proteome</keyword>
<dbReference type="OrthoDB" id="1494529at2"/>
<accession>A0A3B0BU19</accession>
<dbReference type="AlphaFoldDB" id="A0A3B0BU19"/>
<name>A0A3B0BU19_9FLAO</name>
<evidence type="ECO:0000313" key="2">
    <source>
        <dbReference type="Proteomes" id="UP000276603"/>
    </source>
</evidence>
<sequence length="82" mass="9320">MNYLDKIDKIIIKVNSVSSEKANELIEIKKSSFTGTELLMSFTYELSLITKKDEELDELVGSDLTELISYCQKIGLSIKDVR</sequence>
<dbReference type="RefSeq" id="WP_120714160.1">
    <property type="nucleotide sequence ID" value="NZ_RBCJ01000006.1"/>
</dbReference>
<reference evidence="1 2" key="1">
    <citation type="submission" date="2018-10" db="EMBL/GenBank/DDBJ databases">
        <title>Ulvibacterium marinum gen. nov., sp. nov., a novel marine bacterium of the family Flavobacteriaceae, isolated from a culture of the green alga Ulva prolifera.</title>
        <authorList>
            <person name="Zhang Z."/>
        </authorList>
    </citation>
    <scope>NUCLEOTIDE SEQUENCE [LARGE SCALE GENOMIC DNA]</scope>
    <source>
        <strain evidence="1 2">CCMM003</strain>
    </source>
</reference>
<comment type="caution">
    <text evidence="1">The sequence shown here is derived from an EMBL/GenBank/DDBJ whole genome shotgun (WGS) entry which is preliminary data.</text>
</comment>
<protein>
    <submittedName>
        <fullName evidence="1">Uncharacterized protein</fullName>
    </submittedName>
</protein>
<proteinExistence type="predicted"/>